<dbReference type="GO" id="GO:0050660">
    <property type="term" value="F:flavin adenine dinucleotide binding"/>
    <property type="evidence" value="ECO:0007669"/>
    <property type="project" value="InterPro"/>
</dbReference>
<dbReference type="SUPFAM" id="SSF51905">
    <property type="entry name" value="FAD/NAD(P)-binding domain"/>
    <property type="match status" value="1"/>
</dbReference>
<accession>A0A7Y4NY62</accession>
<evidence type="ECO:0000313" key="7">
    <source>
        <dbReference type="EMBL" id="NOL40191.1"/>
    </source>
</evidence>
<dbReference type="InterPro" id="IPR036188">
    <property type="entry name" value="FAD/NAD-bd_sf"/>
</dbReference>
<comment type="caution">
    <text evidence="7">The sequence shown here is derived from an EMBL/GenBank/DDBJ whole genome shotgun (WGS) entry which is preliminary data.</text>
</comment>
<gene>
    <name evidence="7" type="ORF">HPO96_08040</name>
</gene>
<evidence type="ECO:0000313" key="8">
    <source>
        <dbReference type="Proteomes" id="UP000534306"/>
    </source>
</evidence>
<keyword evidence="3" id="KW-0285">Flavoprotein</keyword>
<dbReference type="AlphaFoldDB" id="A0A7Y4NY62"/>
<dbReference type="PANTHER" id="PTHR42784">
    <property type="entry name" value="PYRANOSE 2-OXIDASE"/>
    <property type="match status" value="1"/>
</dbReference>
<evidence type="ECO:0000256" key="4">
    <source>
        <dbReference type="ARBA" id="ARBA00022827"/>
    </source>
</evidence>
<protein>
    <submittedName>
        <fullName evidence="7">GMC family oxidoreductase</fullName>
    </submittedName>
</protein>
<evidence type="ECO:0000256" key="1">
    <source>
        <dbReference type="ARBA" id="ARBA00001974"/>
    </source>
</evidence>
<dbReference type="InterPro" id="IPR007867">
    <property type="entry name" value="GMC_OxRtase_C"/>
</dbReference>
<proteinExistence type="inferred from homology"/>
<keyword evidence="4" id="KW-0274">FAD</keyword>
<dbReference type="PROSITE" id="PS51379">
    <property type="entry name" value="4FE4S_FER_2"/>
    <property type="match status" value="1"/>
</dbReference>
<dbReference type="EMBL" id="JABJRC010000002">
    <property type="protein sequence ID" value="NOL40191.1"/>
    <property type="molecule type" value="Genomic_DNA"/>
</dbReference>
<reference evidence="7 8" key="1">
    <citation type="submission" date="2020-05" db="EMBL/GenBank/DDBJ databases">
        <title>Genome sequence of Kribbella sandramycini ATCC 39419.</title>
        <authorList>
            <person name="Maclea K.S."/>
            <person name="Fair J.L."/>
        </authorList>
    </citation>
    <scope>NUCLEOTIDE SEQUENCE [LARGE SCALE GENOMIC DNA]</scope>
    <source>
        <strain evidence="7 8">ATCC 39419</strain>
    </source>
</reference>
<name>A0A7Y4NY62_9ACTN</name>
<comment type="similarity">
    <text evidence="2">Belongs to the GMC oxidoreductase family.</text>
</comment>
<dbReference type="Gene3D" id="3.50.50.60">
    <property type="entry name" value="FAD/NAD(P)-binding domain"/>
    <property type="match status" value="2"/>
</dbReference>
<keyword evidence="5" id="KW-0560">Oxidoreductase</keyword>
<dbReference type="GO" id="GO:0016614">
    <property type="term" value="F:oxidoreductase activity, acting on CH-OH group of donors"/>
    <property type="evidence" value="ECO:0007669"/>
    <property type="project" value="InterPro"/>
</dbReference>
<dbReference type="Pfam" id="PF05199">
    <property type="entry name" value="GMC_oxred_C"/>
    <property type="match status" value="1"/>
</dbReference>
<dbReference type="PANTHER" id="PTHR42784:SF1">
    <property type="entry name" value="PYRANOSE 2-OXIDASE"/>
    <property type="match status" value="1"/>
</dbReference>
<keyword evidence="8" id="KW-1185">Reference proteome</keyword>
<organism evidence="7 8">
    <name type="scientific">Kribbella sandramycini</name>
    <dbReference type="NCBI Taxonomy" id="60450"/>
    <lineage>
        <taxon>Bacteria</taxon>
        <taxon>Bacillati</taxon>
        <taxon>Actinomycetota</taxon>
        <taxon>Actinomycetes</taxon>
        <taxon>Propionibacteriales</taxon>
        <taxon>Kribbellaceae</taxon>
        <taxon>Kribbella</taxon>
    </lineage>
</organism>
<comment type="cofactor">
    <cofactor evidence="1">
        <name>FAD</name>
        <dbReference type="ChEBI" id="CHEBI:57692"/>
    </cofactor>
</comment>
<feature type="domain" description="4Fe-4S ferredoxin-type" evidence="6">
    <location>
        <begin position="315"/>
        <end position="348"/>
    </location>
</feature>
<dbReference type="InterPro" id="IPR000172">
    <property type="entry name" value="GMC_OxRdtase_N"/>
</dbReference>
<dbReference type="Pfam" id="PF00732">
    <property type="entry name" value="GMC_oxred_N"/>
    <property type="match status" value="1"/>
</dbReference>
<evidence type="ECO:0000256" key="3">
    <source>
        <dbReference type="ARBA" id="ARBA00022630"/>
    </source>
</evidence>
<evidence type="ECO:0000259" key="6">
    <source>
        <dbReference type="PROSITE" id="PS51379"/>
    </source>
</evidence>
<sequence>MDRQVQSSGGSVVLSTAQRAALARLTELAVPGADVVAFVERVLTGDRPDWLPRIERALAVDGDLDALLADADAAWLIRLVAQGHYADPAVWASVGWRADAGGSWSEVETPLAVTPWAALEDRYDAVVIGSGAGGGAAAQVLAESGRSVLVVELGSYPATSDLARDHLRNPRSIAGLPAYTDPDPVGRPRVAVVDGVTSYPLPPDGEWGNNAFTVGGGTRVYGAQAWRFVPHDFRMATTYGIPEGSGLADWPISYAELAPYYALAEQRFGVSGGGVDPWHEPRELPMPPLPRTGPADRLAAAADRLGWGTLDVPLLINSVDYQGRAGCVRCGQCVGFACPVEAKSGTHNTALPAALATGRCTLVTGTTAERLVVSGSGRVAGVALVDTQLRRRVIECAEVVVAAGASETPRLLLNSAHAGEPDGLGNNQDQVGRYLQAHVYAGAVGLFDDEVADLIGPGVSIATCDFRHGNAGIVGGGMLANEFVPTPAATYDYLTGARLIPRAGAAGLAAMRRESRRMLRVVGPIQEVTSAESRVRVDPRVVDRYGNPVVSISGSIHPEDVRAHAFLSAKAQEWLAEAGAVRTALGSVGTTARASTGQHQAGTCRMGDDAARSVVDPYGRVWGHDNVWIADASVHVTNGGVNPVLTVLAGSLRIAEHLVSA</sequence>
<dbReference type="InterPro" id="IPR051473">
    <property type="entry name" value="P2Ox-like"/>
</dbReference>
<evidence type="ECO:0000256" key="5">
    <source>
        <dbReference type="ARBA" id="ARBA00023002"/>
    </source>
</evidence>
<dbReference type="InterPro" id="IPR017896">
    <property type="entry name" value="4Fe4S_Fe-S-bd"/>
</dbReference>
<evidence type="ECO:0000256" key="2">
    <source>
        <dbReference type="ARBA" id="ARBA00010790"/>
    </source>
</evidence>
<dbReference type="Proteomes" id="UP000534306">
    <property type="component" value="Unassembled WGS sequence"/>
</dbReference>